<dbReference type="InterPro" id="IPR004107">
    <property type="entry name" value="Integrase_SAM-like_N"/>
</dbReference>
<evidence type="ECO:0000256" key="1">
    <source>
        <dbReference type="ARBA" id="ARBA00022908"/>
    </source>
</evidence>
<dbReference type="PANTHER" id="PTHR34605:SF4">
    <property type="entry name" value="DNA ADENINE METHYLTRANSFERASE"/>
    <property type="match status" value="1"/>
</dbReference>
<dbReference type="KEGG" id="pabs:JIR001_16430"/>
<evidence type="ECO:0000259" key="6">
    <source>
        <dbReference type="PROSITE" id="PS51900"/>
    </source>
</evidence>
<gene>
    <name evidence="7" type="ORF">JIR001_16430</name>
</gene>
<dbReference type="AlphaFoldDB" id="A0A8D5UET3"/>
<dbReference type="CDD" id="cd00799">
    <property type="entry name" value="INT_Cre_C"/>
    <property type="match status" value="1"/>
</dbReference>
<dbReference type="EMBL" id="AP024601">
    <property type="protein sequence ID" value="BCU81860.1"/>
    <property type="molecule type" value="Genomic_DNA"/>
</dbReference>
<evidence type="ECO:0000313" key="7">
    <source>
        <dbReference type="EMBL" id="BCU81860.1"/>
    </source>
</evidence>
<keyword evidence="3" id="KW-0233">DNA recombination</keyword>
<evidence type="ECO:0000259" key="5">
    <source>
        <dbReference type="PROSITE" id="PS51898"/>
    </source>
</evidence>
<keyword evidence="1" id="KW-0229">DNA integration</keyword>
<dbReference type="PROSITE" id="PS51898">
    <property type="entry name" value="TYR_RECOMBINASE"/>
    <property type="match status" value="1"/>
</dbReference>
<feature type="domain" description="Tyr recombinase" evidence="5">
    <location>
        <begin position="121"/>
        <end position="317"/>
    </location>
</feature>
<keyword evidence="8" id="KW-1185">Reference proteome</keyword>
<dbReference type="SUPFAM" id="SSF56349">
    <property type="entry name" value="DNA breaking-rejoining enzymes"/>
    <property type="match status" value="1"/>
</dbReference>
<reference evidence="7" key="2">
    <citation type="journal article" date="2021" name="Microbiol. Resour. Announc.">
        <title>Complete Genome Sequence of Polycladomyces abyssicola JIR-001T, Isolated from Hemipelagic Sediment in Deep Seawater.</title>
        <authorList>
            <person name="Tsubouchi T."/>
            <person name="Kaneko Y."/>
        </authorList>
    </citation>
    <scope>NUCLEOTIDE SEQUENCE</scope>
    <source>
        <strain evidence="7">JIR-001</strain>
    </source>
</reference>
<protein>
    <submittedName>
        <fullName evidence="7">Integrase</fullName>
    </submittedName>
</protein>
<name>A0A8D5UET3_9BACL</name>
<evidence type="ECO:0000256" key="2">
    <source>
        <dbReference type="ARBA" id="ARBA00023125"/>
    </source>
</evidence>
<dbReference type="Pfam" id="PF02899">
    <property type="entry name" value="Phage_int_SAM_1"/>
    <property type="match status" value="1"/>
</dbReference>
<dbReference type="Gene3D" id="1.10.443.10">
    <property type="entry name" value="Intergrase catalytic core"/>
    <property type="match status" value="1"/>
</dbReference>
<dbReference type="PROSITE" id="PS51900">
    <property type="entry name" value="CB"/>
    <property type="match status" value="1"/>
</dbReference>
<dbReference type="InterPro" id="IPR013762">
    <property type="entry name" value="Integrase-like_cat_sf"/>
</dbReference>
<evidence type="ECO:0000313" key="8">
    <source>
        <dbReference type="Proteomes" id="UP000677436"/>
    </source>
</evidence>
<dbReference type="SUPFAM" id="SSF47823">
    <property type="entry name" value="lambda integrase-like, N-terminal domain"/>
    <property type="match status" value="1"/>
</dbReference>
<sequence>MNQLTTRSGELSTELREVLEKARDYTQQSKAANTKKSYRADWNDFTTWCGERGLSPLPADPQTVALYLSDLADRRKTSTLQRRLSAISQAHQAAGYDTPTSSYIVRTVWAGIRRAKGTFQEGKDPILVDDLRRMMAELPSDTLTGKRDRALLLVGFAGGFRRSELISIDCEDIQIVPRGMIILLRRSKTDQEGRGEKVGIPRGSHPDTCPIRALEEWLRASGIRTGPVFRPINRHGQVRNRRLTDRSVALIVKKAAELAGLNPQRFSGHSLRAGLATSAAMAGKDERTIMKQTRHKSVNMVRRYIRDGELFSENAVSDIGL</sequence>
<dbReference type="Proteomes" id="UP000677436">
    <property type="component" value="Chromosome"/>
</dbReference>
<dbReference type="GO" id="GO:0015074">
    <property type="term" value="P:DNA integration"/>
    <property type="evidence" value="ECO:0007669"/>
    <property type="project" value="UniProtKB-KW"/>
</dbReference>
<evidence type="ECO:0000256" key="3">
    <source>
        <dbReference type="ARBA" id="ARBA00023172"/>
    </source>
</evidence>
<reference evidence="7" key="1">
    <citation type="journal article" date="2013" name="Int. J. Syst. Evol. Microbiol.">
        <title>Polycladomyces abyssicola gen. nov., sp. nov., a thermophilic filamentous bacterium isolated from hemipelagic sediment.</title>
        <authorList>
            <person name="Tsubouchi T."/>
            <person name="Shimane Y."/>
            <person name="Mori K."/>
            <person name="Usui K."/>
            <person name="Hiraki T."/>
            <person name="Tame A."/>
            <person name="Uematsu K."/>
            <person name="Maruyama T."/>
            <person name="Hatada Y."/>
        </authorList>
    </citation>
    <scope>NUCLEOTIDE SEQUENCE</scope>
    <source>
        <strain evidence="7">JIR-001</strain>
    </source>
</reference>
<dbReference type="RefSeq" id="WP_212772283.1">
    <property type="nucleotide sequence ID" value="NZ_AP024601.1"/>
</dbReference>
<dbReference type="Pfam" id="PF00589">
    <property type="entry name" value="Phage_integrase"/>
    <property type="match status" value="1"/>
</dbReference>
<evidence type="ECO:0000256" key="4">
    <source>
        <dbReference type="PROSITE-ProRule" id="PRU01248"/>
    </source>
</evidence>
<keyword evidence="2 4" id="KW-0238">DNA-binding</keyword>
<dbReference type="PANTHER" id="PTHR34605">
    <property type="entry name" value="PHAGE_INTEGRASE DOMAIN-CONTAINING PROTEIN"/>
    <property type="match status" value="1"/>
</dbReference>
<dbReference type="GO" id="GO:0006310">
    <property type="term" value="P:DNA recombination"/>
    <property type="evidence" value="ECO:0007669"/>
    <property type="project" value="UniProtKB-KW"/>
</dbReference>
<dbReference type="InterPro" id="IPR002104">
    <property type="entry name" value="Integrase_catalytic"/>
</dbReference>
<dbReference type="Gene3D" id="1.10.150.130">
    <property type="match status" value="1"/>
</dbReference>
<feature type="domain" description="Core-binding (CB)" evidence="6">
    <location>
        <begin position="13"/>
        <end position="95"/>
    </location>
</feature>
<dbReference type="InterPro" id="IPR010998">
    <property type="entry name" value="Integrase_recombinase_N"/>
</dbReference>
<dbReference type="InterPro" id="IPR052925">
    <property type="entry name" value="Phage_Integrase-like_Recomb"/>
</dbReference>
<dbReference type="InterPro" id="IPR011010">
    <property type="entry name" value="DNA_brk_join_enz"/>
</dbReference>
<accession>A0A8D5UET3</accession>
<dbReference type="GO" id="GO:0003677">
    <property type="term" value="F:DNA binding"/>
    <property type="evidence" value="ECO:0007669"/>
    <property type="project" value="UniProtKB-UniRule"/>
</dbReference>
<proteinExistence type="predicted"/>
<dbReference type="InterPro" id="IPR044068">
    <property type="entry name" value="CB"/>
</dbReference>
<organism evidence="7 8">
    <name type="scientific">Polycladomyces abyssicola</name>
    <dbReference type="NCBI Taxonomy" id="1125966"/>
    <lineage>
        <taxon>Bacteria</taxon>
        <taxon>Bacillati</taxon>
        <taxon>Bacillota</taxon>
        <taxon>Bacilli</taxon>
        <taxon>Bacillales</taxon>
        <taxon>Thermoactinomycetaceae</taxon>
        <taxon>Polycladomyces</taxon>
    </lineage>
</organism>